<feature type="region of interest" description="Disordered" evidence="4">
    <location>
        <begin position="1"/>
        <end position="26"/>
    </location>
</feature>
<evidence type="ECO:0000256" key="2">
    <source>
        <dbReference type="ARBA" id="ARBA00023242"/>
    </source>
</evidence>
<evidence type="ECO:0000259" key="5">
    <source>
        <dbReference type="PROSITE" id="PS51017"/>
    </source>
</evidence>
<evidence type="ECO:0000256" key="1">
    <source>
        <dbReference type="ARBA" id="ARBA00004123"/>
    </source>
</evidence>
<keyword evidence="2 3" id="KW-0539">Nucleus</keyword>
<dbReference type="Proteomes" id="UP001408789">
    <property type="component" value="Unassembled WGS sequence"/>
</dbReference>
<feature type="region of interest" description="Disordered" evidence="4">
    <location>
        <begin position="159"/>
        <end position="184"/>
    </location>
</feature>
<proteinExistence type="predicted"/>
<reference evidence="6 7" key="1">
    <citation type="submission" date="2024-04" db="EMBL/GenBank/DDBJ databases">
        <title>The reference genome of an endangered Asteraceae, Deinandra increscens subsp. villosa, native to the Central Coast of California.</title>
        <authorList>
            <person name="Guilliams M."/>
            <person name="Hasenstab-Lehman K."/>
            <person name="Meyer R."/>
            <person name="Mcevoy S."/>
        </authorList>
    </citation>
    <scope>NUCLEOTIDE SEQUENCE [LARGE SCALE GENOMIC DNA]</scope>
    <source>
        <tissue evidence="6">Leaf</tissue>
    </source>
</reference>
<gene>
    <name evidence="6" type="ORF">SSX86_029002</name>
</gene>
<dbReference type="PANTHER" id="PTHR31874">
    <property type="entry name" value="CCT MOTIF FAMILY PROTEIN, EXPRESSED"/>
    <property type="match status" value="1"/>
</dbReference>
<evidence type="ECO:0000313" key="6">
    <source>
        <dbReference type="EMBL" id="KAK9052373.1"/>
    </source>
</evidence>
<name>A0AAP0CFB1_9ASTR</name>
<dbReference type="EMBL" id="JBCNJP010000027">
    <property type="protein sequence ID" value="KAK9052373.1"/>
    <property type="molecule type" value="Genomic_DNA"/>
</dbReference>
<dbReference type="InterPro" id="IPR010402">
    <property type="entry name" value="CCT_domain"/>
</dbReference>
<protein>
    <recommendedName>
        <fullName evidence="5">CCT domain-containing protein</fullName>
    </recommendedName>
</protein>
<feature type="domain" description="CCT" evidence="5">
    <location>
        <begin position="286"/>
        <end position="328"/>
    </location>
</feature>
<evidence type="ECO:0000256" key="3">
    <source>
        <dbReference type="PROSITE-ProRule" id="PRU00357"/>
    </source>
</evidence>
<comment type="caution">
    <text evidence="6">The sequence shown here is derived from an EMBL/GenBank/DDBJ whole genome shotgun (WGS) entry which is preliminary data.</text>
</comment>
<comment type="subcellular location">
    <subcellularLocation>
        <location evidence="1 3">Nucleus</location>
    </subcellularLocation>
</comment>
<dbReference type="AlphaFoldDB" id="A0AAP0CFB1"/>
<evidence type="ECO:0000256" key="4">
    <source>
        <dbReference type="SAM" id="MobiDB-lite"/>
    </source>
</evidence>
<dbReference type="GO" id="GO:0005634">
    <property type="term" value="C:nucleus"/>
    <property type="evidence" value="ECO:0007669"/>
    <property type="project" value="UniProtKB-SubCell"/>
</dbReference>
<dbReference type="Pfam" id="PF06203">
    <property type="entry name" value="CCT"/>
    <property type="match status" value="1"/>
</dbReference>
<dbReference type="PROSITE" id="PS51017">
    <property type="entry name" value="CCT"/>
    <property type="match status" value="1"/>
</dbReference>
<dbReference type="GO" id="GO:0006355">
    <property type="term" value="P:regulation of DNA-templated transcription"/>
    <property type="evidence" value="ECO:0007669"/>
    <property type="project" value="TreeGrafter"/>
</dbReference>
<dbReference type="PANTHER" id="PTHR31874:SF25">
    <property type="entry name" value="CCT MOTIF FAMILY PROTEIN"/>
    <property type="match status" value="1"/>
</dbReference>
<feature type="compositionally biased region" description="Low complexity" evidence="4">
    <location>
        <begin position="162"/>
        <end position="182"/>
    </location>
</feature>
<feature type="region of interest" description="Disordered" evidence="4">
    <location>
        <begin position="100"/>
        <end position="123"/>
    </location>
</feature>
<feature type="compositionally biased region" description="Acidic residues" evidence="4">
    <location>
        <begin position="100"/>
        <end position="112"/>
    </location>
</feature>
<dbReference type="InterPro" id="IPR052453">
    <property type="entry name" value="CONSTANS-like_ZF"/>
</dbReference>
<sequence>MIAKQSKSKSTLALNPSRKTRTKLRKPKFLSLRLQLTATTTPPPMPSTSDHHDQKQLINLFPLHPENLVEQDKLDEEHNMACNIFSSCDKAATTLTGILSDDEEDDDDDDDGNTNTSSVNYADEEVELVRTAMRRNKTESRNDDDEKWVCYSEVVERKKEMTSSSSSTTSCYDNNNNKNNNNRSKLALKLDYEKIMKSWVNKGPLYVNHGNSGPDAPQPQTVPDLHDDEFFFPSSINGIRHDEQDLHGGNGGSWTVPEMTLVESNGVSIGDDVLHPSESGAMIGNREASVQRYKEKRRNRLFTKTIRYEVRKLNAEKRPRIKGRFVKRN</sequence>
<keyword evidence="7" id="KW-1185">Reference proteome</keyword>
<evidence type="ECO:0000313" key="7">
    <source>
        <dbReference type="Proteomes" id="UP001408789"/>
    </source>
</evidence>
<organism evidence="6 7">
    <name type="scientific">Deinandra increscens subsp. villosa</name>
    <dbReference type="NCBI Taxonomy" id="3103831"/>
    <lineage>
        <taxon>Eukaryota</taxon>
        <taxon>Viridiplantae</taxon>
        <taxon>Streptophyta</taxon>
        <taxon>Embryophyta</taxon>
        <taxon>Tracheophyta</taxon>
        <taxon>Spermatophyta</taxon>
        <taxon>Magnoliopsida</taxon>
        <taxon>eudicotyledons</taxon>
        <taxon>Gunneridae</taxon>
        <taxon>Pentapetalae</taxon>
        <taxon>asterids</taxon>
        <taxon>campanulids</taxon>
        <taxon>Asterales</taxon>
        <taxon>Asteraceae</taxon>
        <taxon>Asteroideae</taxon>
        <taxon>Heliantheae alliance</taxon>
        <taxon>Madieae</taxon>
        <taxon>Madiinae</taxon>
        <taxon>Deinandra</taxon>
    </lineage>
</organism>
<accession>A0AAP0CFB1</accession>